<dbReference type="OrthoDB" id="249225at2"/>
<organism evidence="3 4">
    <name type="scientific">Woeseia oceani</name>
    <dbReference type="NCBI Taxonomy" id="1548547"/>
    <lineage>
        <taxon>Bacteria</taxon>
        <taxon>Pseudomonadati</taxon>
        <taxon>Pseudomonadota</taxon>
        <taxon>Gammaproteobacteria</taxon>
        <taxon>Woeseiales</taxon>
        <taxon>Woeseiaceae</taxon>
        <taxon>Woeseia</taxon>
    </lineage>
</organism>
<dbReference type="Pfam" id="PF12697">
    <property type="entry name" value="Abhydrolase_6"/>
    <property type="match status" value="1"/>
</dbReference>
<accession>A0A193LF15</accession>
<keyword evidence="4" id="KW-1185">Reference proteome</keyword>
<dbReference type="Gene3D" id="3.40.50.1820">
    <property type="entry name" value="alpha/beta hydrolase"/>
    <property type="match status" value="1"/>
</dbReference>
<feature type="domain" description="AB hydrolase-1" evidence="2">
    <location>
        <begin position="55"/>
        <end position="293"/>
    </location>
</feature>
<dbReference type="PANTHER" id="PTHR22946">
    <property type="entry name" value="DIENELACTONE HYDROLASE DOMAIN-CONTAINING PROTEIN-RELATED"/>
    <property type="match status" value="1"/>
</dbReference>
<evidence type="ECO:0000313" key="4">
    <source>
        <dbReference type="Proteomes" id="UP000092695"/>
    </source>
</evidence>
<dbReference type="Proteomes" id="UP000092695">
    <property type="component" value="Chromosome"/>
</dbReference>
<dbReference type="AlphaFoldDB" id="A0A193LF15"/>
<dbReference type="KEGG" id="woc:BA177_06910"/>
<dbReference type="STRING" id="1548547.BA177_06910"/>
<sequence length="321" mass="35775">MAVSAEAVTFRNRDGKLLFGTLHSPVSQNPERPMIVLLSPGVKMRVGPHRLYNRMTEAFLKQGYAVFKFDFYGLGDSEGELGKELLAEVYNDTENGAFVNDGIDALDWLQNERGVDTFILGGLCGGAISSILLAQNEQRVVGLLSLGMTVTLAMGAADRTRFASQGELAALRKGYVQRLLNPKSWLRLLTFQSDFRSIGRALAQLFTRKKATPAATAVEPAKQPDSNANPLFPEAFFKMANSGRKILLVFSGADRLYWDFDEKFAQPYANELRNVADAYELHVVENANHVFSFREWEADMLQVSADWLDRHFQQATTHEAA</sequence>
<dbReference type="SUPFAM" id="SSF53474">
    <property type="entry name" value="alpha/beta-Hydrolases"/>
    <property type="match status" value="1"/>
</dbReference>
<gene>
    <name evidence="3" type="ORF">BA177_06910</name>
</gene>
<evidence type="ECO:0000313" key="3">
    <source>
        <dbReference type="EMBL" id="ANO50974.1"/>
    </source>
</evidence>
<proteinExistence type="inferred from homology"/>
<evidence type="ECO:0000256" key="1">
    <source>
        <dbReference type="ARBA" id="ARBA00038115"/>
    </source>
</evidence>
<comment type="similarity">
    <text evidence="1">Belongs to the AB hydrolase superfamily. FUS2 hydrolase family.</text>
</comment>
<evidence type="ECO:0000259" key="2">
    <source>
        <dbReference type="Pfam" id="PF12697"/>
    </source>
</evidence>
<dbReference type="EMBL" id="CP016268">
    <property type="protein sequence ID" value="ANO50974.1"/>
    <property type="molecule type" value="Genomic_DNA"/>
</dbReference>
<dbReference type="RefSeq" id="WP_068614621.1">
    <property type="nucleotide sequence ID" value="NZ_CP016268.1"/>
</dbReference>
<name>A0A193LF15_9GAMM</name>
<dbReference type="InterPro" id="IPR050261">
    <property type="entry name" value="FrsA_esterase"/>
</dbReference>
<protein>
    <recommendedName>
        <fullName evidence="2">AB hydrolase-1 domain-containing protein</fullName>
    </recommendedName>
</protein>
<dbReference type="InterPro" id="IPR029058">
    <property type="entry name" value="AB_hydrolase_fold"/>
</dbReference>
<dbReference type="InterPro" id="IPR000073">
    <property type="entry name" value="AB_hydrolase_1"/>
</dbReference>
<reference evidence="3 4" key="1">
    <citation type="submission" date="2016-06" db="EMBL/GenBank/DDBJ databases">
        <title>Complete genome sequence of a deep-branching marine Gamma Proteobacterium Woeseia oceani type strain XK5.</title>
        <authorList>
            <person name="Mu D."/>
            <person name="Du Z."/>
        </authorList>
    </citation>
    <scope>NUCLEOTIDE SEQUENCE [LARGE SCALE GENOMIC DNA]</scope>
    <source>
        <strain evidence="3 4">XK5</strain>
    </source>
</reference>